<organism evidence="2 3">
    <name type="scientific">Vitis vinifera</name>
    <name type="common">Grape</name>
    <dbReference type="NCBI Taxonomy" id="29760"/>
    <lineage>
        <taxon>Eukaryota</taxon>
        <taxon>Viridiplantae</taxon>
        <taxon>Streptophyta</taxon>
        <taxon>Embryophyta</taxon>
        <taxon>Tracheophyta</taxon>
        <taxon>Spermatophyta</taxon>
        <taxon>Magnoliopsida</taxon>
        <taxon>eudicotyledons</taxon>
        <taxon>Gunneridae</taxon>
        <taxon>Pentapetalae</taxon>
        <taxon>rosids</taxon>
        <taxon>Vitales</taxon>
        <taxon>Vitaceae</taxon>
        <taxon>Viteae</taxon>
        <taxon>Vitis</taxon>
    </lineage>
</organism>
<feature type="region of interest" description="Disordered" evidence="1">
    <location>
        <begin position="226"/>
        <end position="256"/>
    </location>
</feature>
<feature type="region of interest" description="Disordered" evidence="1">
    <location>
        <begin position="85"/>
        <end position="110"/>
    </location>
</feature>
<name>A0A438BSK5_VITVI</name>
<dbReference type="EMBL" id="QGNW01002638">
    <property type="protein sequence ID" value="RVW13955.1"/>
    <property type="molecule type" value="Genomic_DNA"/>
</dbReference>
<protein>
    <submittedName>
        <fullName evidence="2">Uncharacterized protein</fullName>
    </submittedName>
</protein>
<evidence type="ECO:0000256" key="1">
    <source>
        <dbReference type="SAM" id="MobiDB-lite"/>
    </source>
</evidence>
<feature type="compositionally biased region" description="Basic and acidic residues" evidence="1">
    <location>
        <begin position="144"/>
        <end position="155"/>
    </location>
</feature>
<reference evidence="2 3" key="1">
    <citation type="journal article" date="2018" name="PLoS Genet.">
        <title>Population sequencing reveals clonal diversity and ancestral inbreeding in the grapevine cultivar Chardonnay.</title>
        <authorList>
            <person name="Roach M.J."/>
            <person name="Johnson D.L."/>
            <person name="Bohlmann J."/>
            <person name="van Vuuren H.J."/>
            <person name="Jones S.J."/>
            <person name="Pretorius I.S."/>
            <person name="Schmidt S.A."/>
            <person name="Borneman A.R."/>
        </authorList>
    </citation>
    <scope>NUCLEOTIDE SEQUENCE [LARGE SCALE GENOMIC DNA]</scope>
    <source>
        <strain evidence="3">cv. Chardonnay</strain>
        <tissue evidence="2">Leaf</tissue>
    </source>
</reference>
<evidence type="ECO:0000313" key="2">
    <source>
        <dbReference type="EMBL" id="RVW13955.1"/>
    </source>
</evidence>
<accession>A0A438BSK5</accession>
<dbReference type="AlphaFoldDB" id="A0A438BSK5"/>
<dbReference type="Proteomes" id="UP000288805">
    <property type="component" value="Unassembled WGS sequence"/>
</dbReference>
<feature type="region of interest" description="Disordered" evidence="1">
    <location>
        <begin position="137"/>
        <end position="202"/>
    </location>
</feature>
<sequence length="656" mass="69090">MPWCHDTCNDPFHGGKGCAKTHGACPIWISTLMPWQGGGAVLSGLAAPPAQARCSACRPWRAGRPCHPRHGAPAYATLKPRHANAKRARPRHRGEPSHATAVTPCPVHAAPRTRPMPPCGHALPPCNECPPRALGPVPPSRLDPSSEHVASEKRANGQTSRLAPGGSPMLPPDAAHQKAHGRPSPHATSALPVHSAPSRLAEEPRALERACCLGKLAMASVAARPGGLTHASRPTLPIKRHTDAPPPCNECPPRALGPVSARRGALEPRASMLPRKSLPVASVAAHPGGSPMPPPDVAHRKAHGCPSPHATSALPGARPPSRLVEEPSSLERACCLGKNVPVANVAAHPGGSPMPPLDVAHRKAHGCPSPPCNECPPGHSAPSRLVEEPSSLERACCLRKEPDASSPCLYRSYEGFTRCSRVLVRSRLRTSRGSLLVQRTVAAPPLHSKPQALQQALGVAMRGSCVAFLTDGIVPRTLLSGFRLAQAPAHAVAGGSSKAVAASHGRPTHAHTHERGRAWPATAARALGCGTLKRAWVSRDPVLARAKRSSLERVRRPSPSLPSRPAPSGASVRRMRCRRRTGMLLVDPAVVIMLVSKIKPCMFKKLVVGPWMGRPVASRCAPVASSLLPAMRSGLNWPGRASGAVTLKKLECSKQA</sequence>
<comment type="caution">
    <text evidence="2">The sequence shown here is derived from an EMBL/GenBank/DDBJ whole genome shotgun (WGS) entry which is preliminary data.</text>
</comment>
<proteinExistence type="predicted"/>
<feature type="region of interest" description="Disordered" evidence="1">
    <location>
        <begin position="547"/>
        <end position="574"/>
    </location>
</feature>
<feature type="region of interest" description="Disordered" evidence="1">
    <location>
        <begin position="282"/>
        <end position="323"/>
    </location>
</feature>
<evidence type="ECO:0000313" key="3">
    <source>
        <dbReference type="Proteomes" id="UP000288805"/>
    </source>
</evidence>
<gene>
    <name evidence="2" type="ORF">CK203_117739</name>
</gene>